<dbReference type="RefSeq" id="XP_038989821.1">
    <property type="nucleotide sequence ID" value="XM_039133893.1"/>
</dbReference>
<reference evidence="3" key="1">
    <citation type="journal article" date="2019" name="Nat. Commun.">
        <title>Genome-wide association mapping of date palm fruit traits.</title>
        <authorList>
            <person name="Hazzouri K.M."/>
            <person name="Gros-Balthazard M."/>
            <person name="Flowers J.M."/>
            <person name="Copetti D."/>
            <person name="Lemansour A."/>
            <person name="Lebrun M."/>
            <person name="Masmoudi K."/>
            <person name="Ferrand S."/>
            <person name="Dhar M.I."/>
            <person name="Fresquez Z.A."/>
            <person name="Rosas U."/>
            <person name="Zhang J."/>
            <person name="Talag J."/>
            <person name="Lee S."/>
            <person name="Kudrna D."/>
            <person name="Powell R.F."/>
            <person name="Leitch I.J."/>
            <person name="Krueger R.R."/>
            <person name="Wing R.A."/>
            <person name="Amiri K.M.A."/>
            <person name="Purugganan M.D."/>
        </authorList>
    </citation>
    <scope>NUCLEOTIDE SEQUENCE [LARGE SCALE GENOMIC DNA]</scope>
    <source>
        <strain evidence="3">cv. Khalas</strain>
    </source>
</reference>
<dbReference type="AlphaFoldDB" id="A0A8B9ASP9"/>
<dbReference type="Proteomes" id="UP000228380">
    <property type="component" value="Chromosome 14"/>
</dbReference>
<accession>A0A8B9ASP9</accession>
<evidence type="ECO:0000313" key="4">
    <source>
        <dbReference type="RefSeq" id="XP_038989821.1"/>
    </source>
</evidence>
<dbReference type="GeneID" id="103724200"/>
<keyword evidence="2" id="KW-0812">Transmembrane</keyword>
<evidence type="ECO:0000256" key="1">
    <source>
        <dbReference type="SAM" id="MobiDB-lite"/>
    </source>
</evidence>
<dbReference type="KEGG" id="pda:103724200"/>
<gene>
    <name evidence="4" type="primary">LOC103724200</name>
</gene>
<evidence type="ECO:0000313" key="3">
    <source>
        <dbReference type="Proteomes" id="UP000228380"/>
    </source>
</evidence>
<keyword evidence="2" id="KW-0472">Membrane</keyword>
<organism evidence="3 4">
    <name type="scientific">Phoenix dactylifera</name>
    <name type="common">Date palm</name>
    <dbReference type="NCBI Taxonomy" id="42345"/>
    <lineage>
        <taxon>Eukaryota</taxon>
        <taxon>Viridiplantae</taxon>
        <taxon>Streptophyta</taxon>
        <taxon>Embryophyta</taxon>
        <taxon>Tracheophyta</taxon>
        <taxon>Spermatophyta</taxon>
        <taxon>Magnoliopsida</taxon>
        <taxon>Liliopsida</taxon>
        <taxon>Arecaceae</taxon>
        <taxon>Coryphoideae</taxon>
        <taxon>Phoeniceae</taxon>
        <taxon>Phoenix</taxon>
    </lineage>
</organism>
<feature type="region of interest" description="Disordered" evidence="1">
    <location>
        <begin position="82"/>
        <end position="101"/>
    </location>
</feature>
<feature type="transmembrane region" description="Helical" evidence="2">
    <location>
        <begin position="127"/>
        <end position="148"/>
    </location>
</feature>
<protein>
    <submittedName>
        <fullName evidence="4">Uncharacterized protein LOC103724200</fullName>
    </submittedName>
</protein>
<proteinExistence type="predicted"/>
<sequence>MEIEKFSIRSSGCGALPSQIWRQKVANRYQDSNENIMHNEHLKACVLFMDAEISRAKLFRGRPPDLIAGTIKNSCNLKAQSPIPTHLHPKDPQDSSCTSLYNRDIHENGNMEADNNPNSKEVPFSHLPILLALFFDFLSASLFLKLLLSLIPCYAKKR</sequence>
<reference evidence="4" key="2">
    <citation type="submission" date="2025-08" db="UniProtKB">
        <authorList>
            <consortium name="RefSeq"/>
        </authorList>
    </citation>
    <scope>IDENTIFICATION</scope>
    <source>
        <tissue evidence="4">Young leaves</tissue>
    </source>
</reference>
<evidence type="ECO:0000256" key="2">
    <source>
        <dbReference type="SAM" id="Phobius"/>
    </source>
</evidence>
<name>A0A8B9ASP9_PHODC</name>
<keyword evidence="2" id="KW-1133">Transmembrane helix</keyword>
<keyword evidence="3" id="KW-1185">Reference proteome</keyword>